<name>A0ABR9DLE4_9MICO</name>
<evidence type="ECO:0008006" key="3">
    <source>
        <dbReference type="Google" id="ProtNLM"/>
    </source>
</evidence>
<accession>A0ABR9DLE4</accession>
<dbReference type="RefSeq" id="WP_192276671.1">
    <property type="nucleotide sequence ID" value="NZ_JACZDF010000001.1"/>
</dbReference>
<dbReference type="EMBL" id="JACZDF010000001">
    <property type="protein sequence ID" value="MBD9697972.1"/>
    <property type="molecule type" value="Genomic_DNA"/>
</dbReference>
<evidence type="ECO:0000313" key="1">
    <source>
        <dbReference type="EMBL" id="MBD9697972.1"/>
    </source>
</evidence>
<sequence length="340" mass="37813">MSFRRMPAARETRAIPTIHLAAQHSPHDVRALVADGVWRRVRRGAYVDADFLEPLADPAGTVPSRHVLARRAALAQVAAVAADHRLRGADVVLSYESAALLWGLPLWRVPDRVHVVVSERRSARAAADVAGHRVRLTPGEVTRRAGILVTSLERTVLDLASHRSAAEGLVVADAALRQGVSRARLEELMTERAATRGIARAREVIALGDGLAESPWESFTRLHVIAAGMPPPQLQVPILTRLGTYRADMGWDEWRGLIEFDGLVKYTELADGDPARVVFEEKRRHDAIEECGWRIRRVTSQDFRDHHALHERIRSLVPAAARRRLVPRPHLLLATRTSRS</sequence>
<proteinExistence type="predicted"/>
<protein>
    <recommendedName>
        <fullName evidence="3">Transcriptional regulator, AbiEi antitoxin, Type IV TA system</fullName>
    </recommendedName>
</protein>
<comment type="caution">
    <text evidence="1">The sequence shown here is derived from an EMBL/GenBank/DDBJ whole genome shotgun (WGS) entry which is preliminary data.</text>
</comment>
<dbReference type="Proteomes" id="UP000642107">
    <property type="component" value="Unassembled WGS sequence"/>
</dbReference>
<evidence type="ECO:0000313" key="2">
    <source>
        <dbReference type="Proteomes" id="UP000642107"/>
    </source>
</evidence>
<gene>
    <name evidence="1" type="ORF">IGS67_00450</name>
</gene>
<keyword evidence="2" id="KW-1185">Reference proteome</keyword>
<organism evidence="1 2">
    <name type="scientific">Flavimobilis rhizosphaerae</name>
    <dbReference type="NCBI Taxonomy" id="2775421"/>
    <lineage>
        <taxon>Bacteria</taxon>
        <taxon>Bacillati</taxon>
        <taxon>Actinomycetota</taxon>
        <taxon>Actinomycetes</taxon>
        <taxon>Micrococcales</taxon>
        <taxon>Jonesiaceae</taxon>
        <taxon>Flavimobilis</taxon>
    </lineage>
</organism>
<reference evidence="1 2" key="1">
    <citation type="submission" date="2020-09" db="EMBL/GenBank/DDBJ databases">
        <title>Flavimobilis rhizosphaerae sp. nov., isolated from rhizosphere soil of Spartina alterniflora.</title>
        <authorList>
            <person name="Hanqin C."/>
        </authorList>
    </citation>
    <scope>NUCLEOTIDE SEQUENCE [LARGE SCALE GENOMIC DNA]</scope>
    <source>
        <strain evidence="1 2">GY 10621</strain>
    </source>
</reference>